<accession>F0SLS4</accession>
<dbReference type="STRING" id="756272.Plabr_1200"/>
<dbReference type="eggNOG" id="COG4099">
    <property type="taxonomic scope" value="Bacteria"/>
</dbReference>
<dbReference type="Proteomes" id="UP000006860">
    <property type="component" value="Chromosome"/>
</dbReference>
<keyword evidence="1" id="KW-0732">Signal</keyword>
<dbReference type="AlphaFoldDB" id="F0SLS4"/>
<dbReference type="SUPFAM" id="SSF53474">
    <property type="entry name" value="alpha/beta-Hydrolases"/>
    <property type="match status" value="1"/>
</dbReference>
<organism evidence="2 3">
    <name type="scientific">Rubinisphaera brasiliensis (strain ATCC 49424 / DSM 5305 / JCM 21570 / IAM 15109 / NBRC 103401 / IFAM 1448)</name>
    <name type="common">Planctomyces brasiliensis</name>
    <dbReference type="NCBI Taxonomy" id="756272"/>
    <lineage>
        <taxon>Bacteria</taxon>
        <taxon>Pseudomonadati</taxon>
        <taxon>Planctomycetota</taxon>
        <taxon>Planctomycetia</taxon>
        <taxon>Planctomycetales</taxon>
        <taxon>Planctomycetaceae</taxon>
        <taxon>Rubinisphaera</taxon>
    </lineage>
</organism>
<dbReference type="eggNOG" id="COG3195">
    <property type="taxonomic scope" value="Bacteria"/>
</dbReference>
<dbReference type="HOGENOM" id="CLU_358905_0_0_0"/>
<protein>
    <submittedName>
        <fullName evidence="2">Uncharacterized protein</fullName>
    </submittedName>
</protein>
<dbReference type="PANTHER" id="PTHR43037">
    <property type="entry name" value="UNNAMED PRODUCT-RELATED"/>
    <property type="match status" value="1"/>
</dbReference>
<dbReference type="Gene3D" id="3.40.50.1820">
    <property type="entry name" value="alpha/beta hydrolase"/>
    <property type="match status" value="1"/>
</dbReference>
<reference evidence="3" key="1">
    <citation type="submission" date="2011-02" db="EMBL/GenBank/DDBJ databases">
        <title>The complete genome of Planctomyces brasiliensis DSM 5305.</title>
        <authorList>
            <person name="Lucas S."/>
            <person name="Copeland A."/>
            <person name="Lapidus A."/>
            <person name="Bruce D."/>
            <person name="Goodwin L."/>
            <person name="Pitluck S."/>
            <person name="Kyrpides N."/>
            <person name="Mavromatis K."/>
            <person name="Pagani I."/>
            <person name="Ivanova N."/>
            <person name="Ovchinnikova G."/>
            <person name="Lu M."/>
            <person name="Detter J.C."/>
            <person name="Han C."/>
            <person name="Land M."/>
            <person name="Hauser L."/>
            <person name="Markowitz V."/>
            <person name="Cheng J.-F."/>
            <person name="Hugenholtz P."/>
            <person name="Woyke T."/>
            <person name="Wu D."/>
            <person name="Tindall B."/>
            <person name="Pomrenke H.G."/>
            <person name="Brambilla E."/>
            <person name="Klenk H.-P."/>
            <person name="Eisen J.A."/>
        </authorList>
    </citation>
    <scope>NUCLEOTIDE SEQUENCE [LARGE SCALE GENOMIC DNA]</scope>
    <source>
        <strain evidence="3">ATCC 49424 / DSM 5305 / JCM 21570 / NBRC 103401 / IFAM 1448</strain>
    </source>
</reference>
<proteinExistence type="predicted"/>
<evidence type="ECO:0000313" key="2">
    <source>
        <dbReference type="EMBL" id="ADY58815.1"/>
    </source>
</evidence>
<evidence type="ECO:0000313" key="3">
    <source>
        <dbReference type="Proteomes" id="UP000006860"/>
    </source>
</evidence>
<sequence length="769" mass="87963">MSELCTLRRISAAIILGTLITLTFPVFAGEVVMKSGFTVDFEGNPVPVQGLTLDSRRQGNPGPVQNYPMTMFDAVSRRYFLPLSQIAETQLGDPFVDEFNIKVQPANRQQMFGSVGGFAGVTPFSEFGRRIVTLRGPKENLDVVQGISRIRPDYVQLTGINYNWEYNVATRTIPIDKLHQAMLQATNQASHEERLAIVRLLVDAEYYDLAQQELARIATDFPDLQERVNTLQLEIRQVRALQFLNEFRRRLAAGQYDLVYRKTFQFPRDDVNEATLAEIDKMQRDHELALDQIDRILAALSRLQGEVKQQDLLPRFRDMRAVVKSQLSRHTLERLTPFLQNIDDEFLPAEQKLALAYSAWVVGPSLADTDVDTAINYWDARDTVREYMLGTNTIQQSELLVRLKGIESIGPDVVEAIVRLMPPLYETSFEWVGYPQSLQTRDSEMLPYEVILPVGYNPHGKYPVIIALAADGVDPQQELLWWGGEAPSGPAHRNGYIVIAPHPSVGENSAVAGWPAESVIRVLRDARRRFAVDSDRVFLAGHGGGADAVFDIGMAHPHLFAGAIPILGETNEYAKHYWENSRHLPFYVVSGELDRDVFERNAEDLTRMMKNRFDVVLVEYVQRGLEDYYEELPHILDWMRVHERAAQPLEIDMQTMRPTDNRFYWLEFAGLPTNLTQPRVNRYGNALPPRPLPITGKTTQGNTIYLTVGAERLTLWLSPELVDFEERLKVNWRRRTVFNEIPERSINDMLEHVYVTGDRDRLYWQRLSF</sequence>
<dbReference type="InterPro" id="IPR029058">
    <property type="entry name" value="AB_hydrolase_fold"/>
</dbReference>
<evidence type="ECO:0000256" key="1">
    <source>
        <dbReference type="ARBA" id="ARBA00022729"/>
    </source>
</evidence>
<dbReference type="EMBL" id="CP002546">
    <property type="protein sequence ID" value="ADY58815.1"/>
    <property type="molecule type" value="Genomic_DNA"/>
</dbReference>
<keyword evidence="3" id="KW-1185">Reference proteome</keyword>
<gene>
    <name evidence="2" type="ordered locus">Plabr_1200</name>
</gene>
<dbReference type="PANTHER" id="PTHR43037:SF1">
    <property type="entry name" value="BLL1128 PROTEIN"/>
    <property type="match status" value="1"/>
</dbReference>
<dbReference type="InterPro" id="IPR050955">
    <property type="entry name" value="Plant_Biomass_Hydrol_Est"/>
</dbReference>
<dbReference type="KEGG" id="pbs:Plabr_1200"/>
<dbReference type="RefSeq" id="WP_013627548.1">
    <property type="nucleotide sequence ID" value="NC_015174.1"/>
</dbReference>
<name>F0SLS4_RUBBR</name>
<dbReference type="OrthoDB" id="1955879at2"/>